<keyword evidence="2" id="KW-1185">Reference proteome</keyword>
<sequence length="420" mass="46239">MAVNPTPFSRPVPVPVLESISNHLASMMMSGDADALSTLCNLRLSSSDACYAAGPALFRRLAIDHAFAQLVLPDNESSTDRKHDASRRLRVLRCIRSTEHLVLDTLPSRAVTDLLIAGLAELGESRAPFFPNLRKVQFTSHAFVQLSGGEFMNPKRTLTAEDLPFMNLLVTVGKGRVQDVCVTFPLISEVNVALPPAKDGDDEGARQAKLRDYVRMVWQQDLCPLYPLFEVWDPKRFTLHNCKFRGEWPAFASDKRKTVRFFGPHHACSVRGHGPEPLCCDDDPESWHNLGEVWQDAADFLRSGSGSAPRSGPGGEWDGADFEVVNAGANMVLECDCVPAFSRAMARYRATACGEGVIKAPHWSDAVPCTVCAVGVAPGRNIQDVPDGSVYDREPGCENQHMWLEDLLLEDDSDDDDDED</sequence>
<comment type="caution">
    <text evidence="1">The sequence shown here is derived from an EMBL/GenBank/DDBJ whole genome shotgun (WGS) entry which is preliminary data.</text>
</comment>
<dbReference type="RefSeq" id="XP_028479022.1">
    <property type="nucleotide sequence ID" value="XM_028620050.1"/>
</dbReference>
<name>A0A427Y580_9TREE</name>
<dbReference type="GeneID" id="39589018"/>
<gene>
    <name evidence="1" type="ORF">EHS24_004475</name>
</gene>
<organism evidence="1 2">
    <name type="scientific">Apiotrichum porosum</name>
    <dbReference type="NCBI Taxonomy" id="105984"/>
    <lineage>
        <taxon>Eukaryota</taxon>
        <taxon>Fungi</taxon>
        <taxon>Dikarya</taxon>
        <taxon>Basidiomycota</taxon>
        <taxon>Agaricomycotina</taxon>
        <taxon>Tremellomycetes</taxon>
        <taxon>Trichosporonales</taxon>
        <taxon>Trichosporonaceae</taxon>
        <taxon>Apiotrichum</taxon>
    </lineage>
</organism>
<evidence type="ECO:0000313" key="2">
    <source>
        <dbReference type="Proteomes" id="UP000279236"/>
    </source>
</evidence>
<reference evidence="1 2" key="1">
    <citation type="submission" date="2018-11" db="EMBL/GenBank/DDBJ databases">
        <title>Genome sequence of Apiotrichum porosum DSM 27194.</title>
        <authorList>
            <person name="Aliyu H."/>
            <person name="Gorte O."/>
            <person name="Ochsenreither K."/>
        </authorList>
    </citation>
    <scope>NUCLEOTIDE SEQUENCE [LARGE SCALE GENOMIC DNA]</scope>
    <source>
        <strain evidence="1 2">DSM 27194</strain>
    </source>
</reference>
<dbReference type="EMBL" id="RSCE01000002">
    <property type="protein sequence ID" value="RSH86237.1"/>
    <property type="molecule type" value="Genomic_DNA"/>
</dbReference>
<evidence type="ECO:0000313" key="1">
    <source>
        <dbReference type="EMBL" id="RSH86237.1"/>
    </source>
</evidence>
<accession>A0A427Y580</accession>
<proteinExistence type="predicted"/>
<dbReference type="Proteomes" id="UP000279236">
    <property type="component" value="Unassembled WGS sequence"/>
</dbReference>
<dbReference type="AlphaFoldDB" id="A0A427Y580"/>
<protein>
    <submittedName>
        <fullName evidence="1">Uncharacterized protein</fullName>
    </submittedName>
</protein>